<dbReference type="CDD" id="cd04301">
    <property type="entry name" value="NAT_SF"/>
    <property type="match status" value="1"/>
</dbReference>
<organism evidence="5 6">
    <name type="scientific">Saccharopolyspora griseoalba</name>
    <dbReference type="NCBI Taxonomy" id="1431848"/>
    <lineage>
        <taxon>Bacteria</taxon>
        <taxon>Bacillati</taxon>
        <taxon>Actinomycetota</taxon>
        <taxon>Actinomycetes</taxon>
        <taxon>Pseudonocardiales</taxon>
        <taxon>Pseudonocardiaceae</taxon>
        <taxon>Saccharopolyspora</taxon>
    </lineage>
</organism>
<dbReference type="SUPFAM" id="SSF55729">
    <property type="entry name" value="Acyl-CoA N-acyltransferases (Nat)"/>
    <property type="match status" value="1"/>
</dbReference>
<dbReference type="PANTHER" id="PTHR43877">
    <property type="entry name" value="AMINOALKYLPHOSPHONATE N-ACETYLTRANSFERASE-RELATED-RELATED"/>
    <property type="match status" value="1"/>
</dbReference>
<keyword evidence="6" id="KW-1185">Reference proteome</keyword>
<dbReference type="InterPro" id="IPR050832">
    <property type="entry name" value="Bact_Acetyltransf"/>
</dbReference>
<evidence type="ECO:0000256" key="3">
    <source>
        <dbReference type="SAM" id="MobiDB-lite"/>
    </source>
</evidence>
<dbReference type="Gene3D" id="3.40.630.30">
    <property type="match status" value="1"/>
</dbReference>
<gene>
    <name evidence="5" type="ORF">ACFQRI_15150</name>
</gene>
<dbReference type="GO" id="GO:0016746">
    <property type="term" value="F:acyltransferase activity"/>
    <property type="evidence" value="ECO:0007669"/>
    <property type="project" value="UniProtKB-KW"/>
</dbReference>
<comment type="caution">
    <text evidence="5">The sequence shown here is derived from an EMBL/GenBank/DDBJ whole genome shotgun (WGS) entry which is preliminary data.</text>
</comment>
<dbReference type="PROSITE" id="PS51186">
    <property type="entry name" value="GNAT"/>
    <property type="match status" value="1"/>
</dbReference>
<dbReference type="Proteomes" id="UP001596504">
    <property type="component" value="Unassembled WGS sequence"/>
</dbReference>
<evidence type="ECO:0000259" key="4">
    <source>
        <dbReference type="PROSITE" id="PS51186"/>
    </source>
</evidence>
<feature type="region of interest" description="Disordered" evidence="3">
    <location>
        <begin position="38"/>
        <end position="75"/>
    </location>
</feature>
<sequence length="236" mass="26700">MVQHRPDHQQRGHHAAWHLQPLRGLHRLRRLTPPLAREIAAHRRSPARAAIRRTAHRESRRDRDPGHRRNPDRRTDPDAILRYYYAELASRYYRRPATGADIAAARAEEPDDGLEPPRGSFLALHRDSVPCGCVGVRAPEPGIAELKRLYVRPEARGLGAGGRLVVAAQSRARELGYRAIRLDTRHDLVEARGLYAKRGSAEIPAYNRGTYAEYWFEKPSAEVTARAQVCALRARG</sequence>
<feature type="domain" description="N-acetyltransferase" evidence="4">
    <location>
        <begin position="79"/>
        <end position="221"/>
    </location>
</feature>
<feature type="compositionally biased region" description="Basic residues" evidence="3">
    <location>
        <begin position="42"/>
        <end position="55"/>
    </location>
</feature>
<dbReference type="InterPro" id="IPR000182">
    <property type="entry name" value="GNAT_dom"/>
</dbReference>
<protein>
    <submittedName>
        <fullName evidence="5">GNAT family N-acetyltransferase</fullName>
        <ecNumber evidence="5">2.3.-.-</ecNumber>
    </submittedName>
</protein>
<dbReference type="RefSeq" id="WP_380669377.1">
    <property type="nucleotide sequence ID" value="NZ_JBHTCJ010000007.1"/>
</dbReference>
<proteinExistence type="predicted"/>
<dbReference type="Pfam" id="PF00583">
    <property type="entry name" value="Acetyltransf_1"/>
    <property type="match status" value="1"/>
</dbReference>
<evidence type="ECO:0000256" key="2">
    <source>
        <dbReference type="ARBA" id="ARBA00023315"/>
    </source>
</evidence>
<evidence type="ECO:0000313" key="5">
    <source>
        <dbReference type="EMBL" id="MFC7342739.1"/>
    </source>
</evidence>
<keyword evidence="2 5" id="KW-0012">Acyltransferase</keyword>
<dbReference type="EC" id="2.3.-.-" evidence="5"/>
<dbReference type="InterPro" id="IPR016181">
    <property type="entry name" value="Acyl_CoA_acyltransferase"/>
</dbReference>
<accession>A0ABW2LN55</accession>
<name>A0ABW2LN55_9PSEU</name>
<feature type="compositionally biased region" description="Basic and acidic residues" evidence="3">
    <location>
        <begin position="56"/>
        <end position="75"/>
    </location>
</feature>
<reference evidence="6" key="1">
    <citation type="journal article" date="2019" name="Int. J. Syst. Evol. Microbiol.">
        <title>The Global Catalogue of Microorganisms (GCM) 10K type strain sequencing project: providing services to taxonomists for standard genome sequencing and annotation.</title>
        <authorList>
            <consortium name="The Broad Institute Genomics Platform"/>
            <consortium name="The Broad Institute Genome Sequencing Center for Infectious Disease"/>
            <person name="Wu L."/>
            <person name="Ma J."/>
        </authorList>
    </citation>
    <scope>NUCLEOTIDE SEQUENCE [LARGE SCALE GENOMIC DNA]</scope>
    <source>
        <strain evidence="6">WLHS5</strain>
    </source>
</reference>
<keyword evidence="1 5" id="KW-0808">Transferase</keyword>
<evidence type="ECO:0000313" key="6">
    <source>
        <dbReference type="Proteomes" id="UP001596504"/>
    </source>
</evidence>
<dbReference type="PANTHER" id="PTHR43877:SF2">
    <property type="entry name" value="AMINOALKYLPHOSPHONATE N-ACETYLTRANSFERASE-RELATED"/>
    <property type="match status" value="1"/>
</dbReference>
<evidence type="ECO:0000256" key="1">
    <source>
        <dbReference type="ARBA" id="ARBA00022679"/>
    </source>
</evidence>
<dbReference type="EMBL" id="JBHTCJ010000007">
    <property type="protein sequence ID" value="MFC7342739.1"/>
    <property type="molecule type" value="Genomic_DNA"/>
</dbReference>